<dbReference type="Gene3D" id="3.30.420.10">
    <property type="entry name" value="Ribonuclease H-like superfamily/Ribonuclease H"/>
    <property type="match status" value="1"/>
</dbReference>
<evidence type="ECO:0000313" key="2">
    <source>
        <dbReference type="EMBL" id="SDL41630.1"/>
    </source>
</evidence>
<dbReference type="SUPFAM" id="SSF53098">
    <property type="entry name" value="Ribonuclease H-like"/>
    <property type="match status" value="1"/>
</dbReference>
<dbReference type="InterPro" id="IPR001584">
    <property type="entry name" value="Integrase_cat-core"/>
</dbReference>
<organism evidence="2 3">
    <name type="scientific">Aliiruegeria lutimaris</name>
    <dbReference type="NCBI Taxonomy" id="571298"/>
    <lineage>
        <taxon>Bacteria</taxon>
        <taxon>Pseudomonadati</taxon>
        <taxon>Pseudomonadota</taxon>
        <taxon>Alphaproteobacteria</taxon>
        <taxon>Rhodobacterales</taxon>
        <taxon>Roseobacteraceae</taxon>
        <taxon>Aliiruegeria</taxon>
    </lineage>
</organism>
<reference evidence="2 3" key="1">
    <citation type="submission" date="2016-10" db="EMBL/GenBank/DDBJ databases">
        <authorList>
            <person name="de Groot N.N."/>
        </authorList>
    </citation>
    <scope>NUCLEOTIDE SEQUENCE [LARGE SCALE GENOMIC DNA]</scope>
    <source>
        <strain evidence="2 3">DSM 25294</strain>
    </source>
</reference>
<evidence type="ECO:0000259" key="1">
    <source>
        <dbReference type="PROSITE" id="PS50994"/>
    </source>
</evidence>
<dbReference type="PANTHER" id="PTHR47515">
    <property type="entry name" value="LOW CALCIUM RESPONSE LOCUS PROTEIN T"/>
    <property type="match status" value="1"/>
</dbReference>
<dbReference type="STRING" id="571298.SAMN04488026_108413"/>
<evidence type="ECO:0000313" key="3">
    <source>
        <dbReference type="Proteomes" id="UP000199382"/>
    </source>
</evidence>
<dbReference type="Pfam" id="PF13683">
    <property type="entry name" value="rve_3"/>
    <property type="match status" value="1"/>
</dbReference>
<accession>A0A1G9JVF5</accession>
<dbReference type="OrthoDB" id="9813285at2"/>
<feature type="domain" description="Integrase catalytic" evidence="1">
    <location>
        <begin position="1"/>
        <end position="134"/>
    </location>
</feature>
<dbReference type="GO" id="GO:0003676">
    <property type="term" value="F:nucleic acid binding"/>
    <property type="evidence" value="ECO:0007669"/>
    <property type="project" value="InterPro"/>
</dbReference>
<dbReference type="GO" id="GO:0015074">
    <property type="term" value="P:DNA integration"/>
    <property type="evidence" value="ECO:0007669"/>
    <property type="project" value="InterPro"/>
</dbReference>
<keyword evidence="3" id="KW-1185">Reference proteome</keyword>
<gene>
    <name evidence="2" type="ORF">SAMN04488026_108413</name>
</gene>
<dbReference type="EMBL" id="FNEK01000084">
    <property type="protein sequence ID" value="SDL41630.1"/>
    <property type="molecule type" value="Genomic_DNA"/>
</dbReference>
<proteinExistence type="predicted"/>
<protein>
    <submittedName>
        <fullName evidence="2">Integrase core domain-containing protein</fullName>
    </submittedName>
</protein>
<dbReference type="InterPro" id="IPR036397">
    <property type="entry name" value="RNaseH_sf"/>
</dbReference>
<name>A0A1G9JVF5_9RHOB</name>
<dbReference type="PROSITE" id="PS50994">
    <property type="entry name" value="INTEGRASE"/>
    <property type="match status" value="1"/>
</dbReference>
<dbReference type="AlphaFoldDB" id="A0A1G9JVF5"/>
<dbReference type="InterPro" id="IPR012337">
    <property type="entry name" value="RNaseH-like_sf"/>
</dbReference>
<dbReference type="Proteomes" id="UP000199382">
    <property type="component" value="Unassembled WGS sequence"/>
</dbReference>
<sequence>MLTVLDEYTRQALAVEVRTRTGSEDVLEVLYGLFLRHGKPEYIRGPEFASVATQGWLEKVGVKPIRIYPGSPWENGYNERFNGTLRREVLNAEWFTTTRQAQVVINCWLKEYNRTRPHQAIRMRPPVPETLTRSGP</sequence>
<dbReference type="PANTHER" id="PTHR47515:SF2">
    <property type="entry name" value="INTEGRASE CORE DOMAIN PROTEIN"/>
    <property type="match status" value="1"/>
</dbReference>